<dbReference type="EMBL" id="KZ613855">
    <property type="protein sequence ID" value="PMD55536.1"/>
    <property type="molecule type" value="Genomic_DNA"/>
</dbReference>
<dbReference type="OrthoDB" id="25131at2759"/>
<dbReference type="STRING" id="1095630.A0A2J6SXN4"/>
<sequence>MLSPSFQHWTPDRTHTTSVKSEARRHLHILPEHSVAQPLLHNLNPLSHSRLPALRKSLNRRREDRNSTIPSHHRGRRHRHSRVLLHRLRCSAIARIPPFRSLVHLAIFRPLQKLSENFFNELLELLQRRTPNNNQLLHRGLWAIPVTLQGSRISILGVMIICELKTPWKRFGYYTVYILMNWHVREWGS</sequence>
<name>A0A2J6SXN4_9HELO</name>
<evidence type="ECO:0000313" key="2">
    <source>
        <dbReference type="EMBL" id="PMD55536.1"/>
    </source>
</evidence>
<dbReference type="InParanoid" id="A0A2J6SXN4"/>
<evidence type="ECO:0000313" key="3">
    <source>
        <dbReference type="Proteomes" id="UP000235371"/>
    </source>
</evidence>
<gene>
    <name evidence="2" type="ORF">K444DRAFT_90160</name>
</gene>
<accession>A0A2J6SXN4</accession>
<organism evidence="2 3">
    <name type="scientific">Hyaloscypha bicolor E</name>
    <dbReference type="NCBI Taxonomy" id="1095630"/>
    <lineage>
        <taxon>Eukaryota</taxon>
        <taxon>Fungi</taxon>
        <taxon>Dikarya</taxon>
        <taxon>Ascomycota</taxon>
        <taxon>Pezizomycotina</taxon>
        <taxon>Leotiomycetes</taxon>
        <taxon>Helotiales</taxon>
        <taxon>Hyaloscyphaceae</taxon>
        <taxon>Hyaloscypha</taxon>
        <taxon>Hyaloscypha bicolor</taxon>
    </lineage>
</organism>
<evidence type="ECO:0000256" key="1">
    <source>
        <dbReference type="SAM" id="MobiDB-lite"/>
    </source>
</evidence>
<proteinExistence type="predicted"/>
<dbReference type="RefSeq" id="XP_024732440.1">
    <property type="nucleotide sequence ID" value="XM_024888794.1"/>
</dbReference>
<dbReference type="GeneID" id="36596870"/>
<dbReference type="AlphaFoldDB" id="A0A2J6SXN4"/>
<keyword evidence="3" id="KW-1185">Reference proteome</keyword>
<reference evidence="2 3" key="1">
    <citation type="submission" date="2016-04" db="EMBL/GenBank/DDBJ databases">
        <title>A degradative enzymes factory behind the ericoid mycorrhizal symbiosis.</title>
        <authorList>
            <consortium name="DOE Joint Genome Institute"/>
            <person name="Martino E."/>
            <person name="Morin E."/>
            <person name="Grelet G."/>
            <person name="Kuo A."/>
            <person name="Kohler A."/>
            <person name="Daghino S."/>
            <person name="Barry K."/>
            <person name="Choi C."/>
            <person name="Cichocki N."/>
            <person name="Clum A."/>
            <person name="Copeland A."/>
            <person name="Hainaut M."/>
            <person name="Haridas S."/>
            <person name="Labutti K."/>
            <person name="Lindquist E."/>
            <person name="Lipzen A."/>
            <person name="Khouja H.-R."/>
            <person name="Murat C."/>
            <person name="Ohm R."/>
            <person name="Olson A."/>
            <person name="Spatafora J."/>
            <person name="Veneault-Fourrey C."/>
            <person name="Henrissat B."/>
            <person name="Grigoriev I."/>
            <person name="Martin F."/>
            <person name="Perotto S."/>
        </authorList>
    </citation>
    <scope>NUCLEOTIDE SEQUENCE [LARGE SCALE GENOMIC DNA]</scope>
    <source>
        <strain evidence="2 3">E</strain>
    </source>
</reference>
<dbReference type="Proteomes" id="UP000235371">
    <property type="component" value="Unassembled WGS sequence"/>
</dbReference>
<feature type="region of interest" description="Disordered" evidence="1">
    <location>
        <begin position="56"/>
        <end position="78"/>
    </location>
</feature>
<feature type="region of interest" description="Disordered" evidence="1">
    <location>
        <begin position="1"/>
        <end position="22"/>
    </location>
</feature>
<protein>
    <submittedName>
        <fullName evidence="2">Uncharacterized protein</fullName>
    </submittedName>
</protein>